<feature type="domain" description="EamA" evidence="2">
    <location>
        <begin position="2"/>
        <end position="135"/>
    </location>
</feature>
<comment type="caution">
    <text evidence="3">The sequence shown here is derived from an EMBL/GenBank/DDBJ whole genome shotgun (WGS) entry which is preliminary data.</text>
</comment>
<feature type="transmembrane region" description="Helical" evidence="1">
    <location>
        <begin position="6"/>
        <end position="26"/>
    </location>
</feature>
<dbReference type="Pfam" id="PF00892">
    <property type="entry name" value="EamA"/>
    <property type="match status" value="2"/>
</dbReference>
<dbReference type="RefSeq" id="WP_380074630.1">
    <property type="nucleotide sequence ID" value="NZ_JBHRTO010000002.1"/>
</dbReference>
<feature type="transmembrane region" description="Helical" evidence="1">
    <location>
        <begin position="271"/>
        <end position="290"/>
    </location>
</feature>
<sequence length="291" mass="30029">MLAIALSLAAASSFALSSMLISSVSTRMGLFQLARWQMSIAFALTATASIAIGGWRGLTLTQFGLLSASSASGIMLASTTFFATIYVTGPRVTAMFFALASPFALLLGYLFLGETINATQGLGIAMIVAGILFAVAMPEKTADAPPRRVPLLGVALGLITAIGQAGGSLFARPAMASGVDPFTAMAIRSGLGVAFYILLMAFPFARAARLPGPRAMRDVSLSALFGMFLGMSLMMAALSYGEVGIVTTLSSMTPILILPMIWATSRRAPGLWAWLGAILAVAGTAVISLAA</sequence>
<dbReference type="EMBL" id="JBHRTO010000002">
    <property type="protein sequence ID" value="MFC3182974.1"/>
    <property type="molecule type" value="Genomic_DNA"/>
</dbReference>
<accession>A0ABV7J2F1</accession>
<feature type="transmembrane region" description="Helical" evidence="1">
    <location>
        <begin position="149"/>
        <end position="170"/>
    </location>
</feature>
<protein>
    <submittedName>
        <fullName evidence="3">EamA family transporter</fullName>
    </submittedName>
</protein>
<reference evidence="4" key="1">
    <citation type="journal article" date="2019" name="Int. J. Syst. Evol. Microbiol.">
        <title>The Global Catalogue of Microorganisms (GCM) 10K type strain sequencing project: providing services to taxonomists for standard genome sequencing and annotation.</title>
        <authorList>
            <consortium name="The Broad Institute Genomics Platform"/>
            <consortium name="The Broad Institute Genome Sequencing Center for Infectious Disease"/>
            <person name="Wu L."/>
            <person name="Ma J."/>
        </authorList>
    </citation>
    <scope>NUCLEOTIDE SEQUENCE [LARGE SCALE GENOMIC DNA]</scope>
    <source>
        <strain evidence="4">KCTC 52039</strain>
    </source>
</reference>
<keyword evidence="1" id="KW-1133">Transmembrane helix</keyword>
<evidence type="ECO:0000313" key="3">
    <source>
        <dbReference type="EMBL" id="MFC3182974.1"/>
    </source>
</evidence>
<dbReference type="InterPro" id="IPR000620">
    <property type="entry name" value="EamA_dom"/>
</dbReference>
<evidence type="ECO:0000259" key="2">
    <source>
        <dbReference type="Pfam" id="PF00892"/>
    </source>
</evidence>
<feature type="domain" description="EamA" evidence="2">
    <location>
        <begin position="152"/>
        <end position="288"/>
    </location>
</feature>
<feature type="transmembrane region" description="Helical" evidence="1">
    <location>
        <begin position="38"/>
        <end position="58"/>
    </location>
</feature>
<feature type="transmembrane region" description="Helical" evidence="1">
    <location>
        <begin position="182"/>
        <end position="207"/>
    </location>
</feature>
<proteinExistence type="predicted"/>
<feature type="transmembrane region" description="Helical" evidence="1">
    <location>
        <begin position="64"/>
        <end position="87"/>
    </location>
</feature>
<feature type="transmembrane region" description="Helical" evidence="1">
    <location>
        <begin position="244"/>
        <end position="264"/>
    </location>
</feature>
<feature type="transmembrane region" description="Helical" evidence="1">
    <location>
        <begin position="219"/>
        <end position="238"/>
    </location>
</feature>
<name>A0ABV7J2F1_9RHOB</name>
<dbReference type="PANTHER" id="PTHR22911">
    <property type="entry name" value="ACYL-MALONYL CONDENSING ENZYME-RELATED"/>
    <property type="match status" value="1"/>
</dbReference>
<dbReference type="PANTHER" id="PTHR22911:SF137">
    <property type="entry name" value="SOLUTE CARRIER FAMILY 35 MEMBER G2-RELATED"/>
    <property type="match status" value="1"/>
</dbReference>
<dbReference type="InterPro" id="IPR037185">
    <property type="entry name" value="EmrE-like"/>
</dbReference>
<feature type="transmembrane region" description="Helical" evidence="1">
    <location>
        <begin position="94"/>
        <end position="112"/>
    </location>
</feature>
<keyword evidence="1" id="KW-0812">Transmembrane</keyword>
<gene>
    <name evidence="3" type="ORF">ACFOGH_18390</name>
</gene>
<keyword evidence="1" id="KW-0472">Membrane</keyword>
<organism evidence="3 4">
    <name type="scientific">Cypionkella sinensis</name>
    <dbReference type="NCBI Taxonomy" id="1756043"/>
    <lineage>
        <taxon>Bacteria</taxon>
        <taxon>Pseudomonadati</taxon>
        <taxon>Pseudomonadota</taxon>
        <taxon>Alphaproteobacteria</taxon>
        <taxon>Rhodobacterales</taxon>
        <taxon>Paracoccaceae</taxon>
        <taxon>Cypionkella</taxon>
    </lineage>
</organism>
<keyword evidence="4" id="KW-1185">Reference proteome</keyword>
<evidence type="ECO:0000256" key="1">
    <source>
        <dbReference type="SAM" id="Phobius"/>
    </source>
</evidence>
<dbReference type="SUPFAM" id="SSF103481">
    <property type="entry name" value="Multidrug resistance efflux transporter EmrE"/>
    <property type="match status" value="2"/>
</dbReference>
<dbReference type="Proteomes" id="UP001595547">
    <property type="component" value="Unassembled WGS sequence"/>
</dbReference>
<evidence type="ECO:0000313" key="4">
    <source>
        <dbReference type="Proteomes" id="UP001595547"/>
    </source>
</evidence>
<feature type="transmembrane region" description="Helical" evidence="1">
    <location>
        <begin position="118"/>
        <end position="137"/>
    </location>
</feature>